<dbReference type="InterPro" id="IPR036188">
    <property type="entry name" value="FAD/NAD-bd_sf"/>
</dbReference>
<feature type="region of interest" description="Disordered" evidence="1">
    <location>
        <begin position="340"/>
        <end position="364"/>
    </location>
</feature>
<organism evidence="3 4">
    <name type="scientific">Triparma laevis f. longispina</name>
    <dbReference type="NCBI Taxonomy" id="1714387"/>
    <lineage>
        <taxon>Eukaryota</taxon>
        <taxon>Sar</taxon>
        <taxon>Stramenopiles</taxon>
        <taxon>Ochrophyta</taxon>
        <taxon>Bolidophyceae</taxon>
        <taxon>Parmales</taxon>
        <taxon>Triparmaceae</taxon>
        <taxon>Triparma</taxon>
    </lineage>
</organism>
<keyword evidence="4" id="KW-1185">Reference proteome</keyword>
<feature type="compositionally biased region" description="Basic and acidic residues" evidence="1">
    <location>
        <begin position="340"/>
        <end position="350"/>
    </location>
</feature>
<dbReference type="PANTHER" id="PTHR10742">
    <property type="entry name" value="FLAVIN MONOAMINE OXIDASE"/>
    <property type="match status" value="1"/>
</dbReference>
<reference evidence="4" key="1">
    <citation type="journal article" date="2023" name="Commun. Biol.">
        <title>Genome analysis of Parmales, the sister group of diatoms, reveals the evolutionary specialization of diatoms from phago-mixotrophs to photoautotrophs.</title>
        <authorList>
            <person name="Ban H."/>
            <person name="Sato S."/>
            <person name="Yoshikawa S."/>
            <person name="Yamada K."/>
            <person name="Nakamura Y."/>
            <person name="Ichinomiya M."/>
            <person name="Sato N."/>
            <person name="Blanc-Mathieu R."/>
            <person name="Endo H."/>
            <person name="Kuwata A."/>
            <person name="Ogata H."/>
        </authorList>
    </citation>
    <scope>NUCLEOTIDE SEQUENCE [LARGE SCALE GENOMIC DNA]</scope>
    <source>
        <strain evidence="4">NIES 3700</strain>
    </source>
</reference>
<dbReference type="GO" id="GO:0016491">
    <property type="term" value="F:oxidoreductase activity"/>
    <property type="evidence" value="ECO:0007669"/>
    <property type="project" value="InterPro"/>
</dbReference>
<feature type="region of interest" description="Disordered" evidence="1">
    <location>
        <begin position="529"/>
        <end position="548"/>
    </location>
</feature>
<dbReference type="Pfam" id="PF01593">
    <property type="entry name" value="Amino_oxidase"/>
    <property type="match status" value="1"/>
</dbReference>
<feature type="compositionally biased region" description="Acidic residues" evidence="1">
    <location>
        <begin position="351"/>
        <end position="361"/>
    </location>
</feature>
<gene>
    <name evidence="3" type="ORF">TrLO_g15749</name>
</gene>
<dbReference type="InterPro" id="IPR050281">
    <property type="entry name" value="Flavin_monoamine_oxidase"/>
</dbReference>
<evidence type="ECO:0000313" key="4">
    <source>
        <dbReference type="Proteomes" id="UP001165122"/>
    </source>
</evidence>
<evidence type="ECO:0000256" key="1">
    <source>
        <dbReference type="SAM" id="MobiDB-lite"/>
    </source>
</evidence>
<dbReference type="Gene3D" id="3.50.50.60">
    <property type="entry name" value="FAD/NAD(P)-binding domain"/>
    <property type="match status" value="1"/>
</dbReference>
<sequence>MRGLSEIPPAESSPNLTTVPTAPARVYKIIVIGAGAAGLAAAKSLSAIDGVTVTVLEGRDRIGGRIDSREIGEGGPKVDMGAAWVNGNNPSNPLTPSTVIFGSLAETDWDAAKYFEAVGTVNNPTPSSPLSGDDLKRMKELHRVTWALFKRRQSAALLRARKGKGLDDTLWNTVCSLKSKKFKGYKSLCERDKTLMRFAWEQITDMEYAATPESLSMIFWDCDNDQHDDMFMFRDGFKTIAEQWAADVDDIRLDCKVESIDVYPNTSGGGVSVKIRGSTPLFADACIVTLPLGVLKAGTMEFQPPLPLEKLNAISRLGVGLMNKVVLHFEGCFWEGGGRGEEKNTAKECNSEDSDSEESEEDPHVLYRVPMDNARKLPEALETPFIVNLKPVTGENILAAYLTTASAALLEEKSNEEIQVHILKILGSMYGEETVKAANVTDCEVSRWASDEFACGSYSYMPANASPRDRAVLSKAEGPLFFAGEHTSHGPFIRNSNTNEGGYPSTVYGAYLSGERAASEAAKLLGLDIGKKRPQSEAPNVKDRKYSS</sequence>
<protein>
    <recommendedName>
        <fullName evidence="2">Amine oxidase domain-containing protein</fullName>
    </recommendedName>
</protein>
<dbReference type="Gene3D" id="3.90.660.10">
    <property type="match status" value="1"/>
</dbReference>
<dbReference type="PANTHER" id="PTHR10742:SF410">
    <property type="entry name" value="LYSINE-SPECIFIC HISTONE DEMETHYLASE 2"/>
    <property type="match status" value="1"/>
</dbReference>
<accession>A0A9W7EJ17</accession>
<dbReference type="OrthoDB" id="47106at2759"/>
<dbReference type="InterPro" id="IPR002937">
    <property type="entry name" value="Amino_oxidase"/>
</dbReference>
<name>A0A9W7EJ17_9STRA</name>
<feature type="domain" description="Amine oxidase" evidence="2">
    <location>
        <begin position="37"/>
        <end position="520"/>
    </location>
</feature>
<dbReference type="AlphaFoldDB" id="A0A9W7EJ17"/>
<evidence type="ECO:0000259" key="2">
    <source>
        <dbReference type="Pfam" id="PF01593"/>
    </source>
</evidence>
<dbReference type="Proteomes" id="UP001165122">
    <property type="component" value="Unassembled WGS sequence"/>
</dbReference>
<evidence type="ECO:0000313" key="3">
    <source>
        <dbReference type="EMBL" id="GMH80477.1"/>
    </source>
</evidence>
<proteinExistence type="predicted"/>
<comment type="caution">
    <text evidence="3">The sequence shown here is derived from an EMBL/GenBank/DDBJ whole genome shotgun (WGS) entry which is preliminary data.</text>
</comment>
<dbReference type="SUPFAM" id="SSF54373">
    <property type="entry name" value="FAD-linked reductases, C-terminal domain"/>
    <property type="match status" value="1"/>
</dbReference>
<dbReference type="SUPFAM" id="SSF51905">
    <property type="entry name" value="FAD/NAD(P)-binding domain"/>
    <property type="match status" value="1"/>
</dbReference>
<dbReference type="EMBL" id="BRXW01000998">
    <property type="protein sequence ID" value="GMH80477.1"/>
    <property type="molecule type" value="Genomic_DNA"/>
</dbReference>